<dbReference type="OrthoDB" id="191057at2759"/>
<protein>
    <submittedName>
        <fullName evidence="1">Uncharacterized protein</fullName>
    </submittedName>
</protein>
<dbReference type="EMBL" id="NBNE01000211">
    <property type="protein sequence ID" value="OWZ21557.1"/>
    <property type="molecule type" value="Genomic_DNA"/>
</dbReference>
<dbReference type="AlphaFoldDB" id="A0A225WWT5"/>
<evidence type="ECO:0000313" key="1">
    <source>
        <dbReference type="EMBL" id="OWZ21557.1"/>
    </source>
</evidence>
<accession>A0A225WWT5</accession>
<comment type="caution">
    <text evidence="1">The sequence shown here is derived from an EMBL/GenBank/DDBJ whole genome shotgun (WGS) entry which is preliminary data.</text>
</comment>
<evidence type="ECO:0000313" key="2">
    <source>
        <dbReference type="Proteomes" id="UP000198211"/>
    </source>
</evidence>
<name>A0A225WWT5_9STRA</name>
<proteinExistence type="predicted"/>
<dbReference type="Proteomes" id="UP000198211">
    <property type="component" value="Unassembled WGS sequence"/>
</dbReference>
<reference evidence="2" key="1">
    <citation type="submission" date="2017-03" db="EMBL/GenBank/DDBJ databases">
        <title>Phytopthora megakarya and P. palmivora, two closely related causual agents of cacao black pod achieved similar genome size and gene model numbers by different mechanisms.</title>
        <authorList>
            <person name="Ali S."/>
            <person name="Shao J."/>
            <person name="Larry D.J."/>
            <person name="Kronmiller B."/>
            <person name="Shen D."/>
            <person name="Strem M.D."/>
            <person name="Melnick R.L."/>
            <person name="Guiltinan M.J."/>
            <person name="Tyler B.M."/>
            <person name="Meinhardt L.W."/>
            <person name="Bailey B.A."/>
        </authorList>
    </citation>
    <scope>NUCLEOTIDE SEQUENCE [LARGE SCALE GENOMIC DNA]</scope>
    <source>
        <strain evidence="2">zdho120</strain>
    </source>
</reference>
<sequence length="241" mass="25821">MKNMEVLTVSLNCSKGWLSLGRQCDGVKVNLSGTPDNKKAAVLTLNGSLSALNCAVEKVTYNSKPQESGEDEIYVTLSQGLVTDQSVVDDTERDSSYTVSKRMLVAIQAINDPPSISMATSFYAPVGEWVALAGIEIADPDSDDNALYVSIAVQNGRLRVTLPPRVNGGPTALHSTGDDQKLEFATTVEQGKQIFGALEYICDNANSQRDSLTIQVDDNGFTGSRGPQVTTMTAQIIVVQK</sequence>
<keyword evidence="2" id="KW-1185">Reference proteome</keyword>
<organism evidence="1 2">
    <name type="scientific">Phytophthora megakarya</name>
    <dbReference type="NCBI Taxonomy" id="4795"/>
    <lineage>
        <taxon>Eukaryota</taxon>
        <taxon>Sar</taxon>
        <taxon>Stramenopiles</taxon>
        <taxon>Oomycota</taxon>
        <taxon>Peronosporomycetes</taxon>
        <taxon>Peronosporales</taxon>
        <taxon>Peronosporaceae</taxon>
        <taxon>Phytophthora</taxon>
    </lineage>
</organism>
<gene>
    <name evidence="1" type="ORF">PHMEG_0003869</name>
</gene>